<evidence type="ECO:0000313" key="7">
    <source>
        <dbReference type="Proteomes" id="UP001190640"/>
    </source>
</evidence>
<comment type="subcellular location">
    <subcellularLocation>
        <location evidence="1">Secreted</location>
    </subcellularLocation>
</comment>
<protein>
    <submittedName>
        <fullName evidence="8">Ovomucoid-like</fullName>
    </submittedName>
</protein>
<sequence length="190" mass="21339">MFHRQDICSRIPVPKKGESVGCTLEYEPICGSDGNTYSNKCHFCVAQRKSKGTLTIRYIGECKEKEICRKYPPQEKSEPIFCTLEYEPICGSDGITYGNKCLFCAARRKSGNTLTIRYKGECIEEVLCNKYPVPEKGLPFVCTDEYDPICGSDGVTHGNKCYFCAAWRANIGSINAEKEALILNIRQAFL</sequence>
<dbReference type="PROSITE" id="PS51465">
    <property type="entry name" value="KAZAL_2"/>
    <property type="match status" value="3"/>
</dbReference>
<evidence type="ECO:0000256" key="1">
    <source>
        <dbReference type="ARBA" id="ARBA00004613"/>
    </source>
</evidence>
<gene>
    <name evidence="8" type="primary">LOC129327589</name>
</gene>
<name>A0AA97J636_EUBMA</name>
<dbReference type="Proteomes" id="UP001190640">
    <property type="component" value="Chromosome 4"/>
</dbReference>
<dbReference type="Pfam" id="PF00050">
    <property type="entry name" value="Kazal_1"/>
    <property type="match status" value="3"/>
</dbReference>
<keyword evidence="4" id="KW-0722">Serine protease inhibitor</keyword>
<accession>A0AA97J636</accession>
<dbReference type="Gene3D" id="3.30.60.30">
    <property type="match status" value="3"/>
</dbReference>
<feature type="domain" description="Kazal-like" evidence="6">
    <location>
        <begin position="2"/>
        <end position="64"/>
    </location>
</feature>
<dbReference type="RefSeq" id="XP_054832318.1">
    <property type="nucleotide sequence ID" value="XM_054976343.1"/>
</dbReference>
<reference evidence="8" key="1">
    <citation type="submission" date="2025-08" db="UniProtKB">
        <authorList>
            <consortium name="RefSeq"/>
        </authorList>
    </citation>
    <scope>IDENTIFICATION</scope>
    <source>
        <tissue evidence="8">Blood</tissue>
    </source>
</reference>
<organism evidence="7 8">
    <name type="scientific">Eublepharis macularius</name>
    <name type="common">Leopard gecko</name>
    <name type="synonym">Cyrtodactylus macularius</name>
    <dbReference type="NCBI Taxonomy" id="481883"/>
    <lineage>
        <taxon>Eukaryota</taxon>
        <taxon>Metazoa</taxon>
        <taxon>Chordata</taxon>
        <taxon>Craniata</taxon>
        <taxon>Vertebrata</taxon>
        <taxon>Euteleostomi</taxon>
        <taxon>Lepidosauria</taxon>
        <taxon>Squamata</taxon>
        <taxon>Bifurcata</taxon>
        <taxon>Gekkota</taxon>
        <taxon>Eublepharidae</taxon>
        <taxon>Eublepharinae</taxon>
        <taxon>Eublepharis</taxon>
    </lineage>
</organism>
<dbReference type="GeneID" id="129327589"/>
<keyword evidence="3" id="KW-0646">Protease inhibitor</keyword>
<dbReference type="SUPFAM" id="SSF100895">
    <property type="entry name" value="Kazal-type serine protease inhibitors"/>
    <property type="match status" value="3"/>
</dbReference>
<dbReference type="PANTHER" id="PTHR47499">
    <property type="entry name" value="SERINE PROTEASE INHIBITOR KAZAL-TYPE 7 SPINK7"/>
    <property type="match status" value="1"/>
</dbReference>
<dbReference type="PRINTS" id="PR00290">
    <property type="entry name" value="KAZALINHBTR"/>
</dbReference>
<dbReference type="InterPro" id="IPR036058">
    <property type="entry name" value="Kazal_dom_sf"/>
</dbReference>
<evidence type="ECO:0000256" key="4">
    <source>
        <dbReference type="ARBA" id="ARBA00022900"/>
    </source>
</evidence>
<keyword evidence="7" id="KW-1185">Reference proteome</keyword>
<dbReference type="PROSITE" id="PS00282">
    <property type="entry name" value="KAZAL_1"/>
    <property type="match status" value="2"/>
</dbReference>
<dbReference type="InterPro" id="IPR002350">
    <property type="entry name" value="Kazal_dom"/>
</dbReference>
<feature type="domain" description="Kazal-like" evidence="6">
    <location>
        <begin position="65"/>
        <end position="124"/>
    </location>
</feature>
<dbReference type="GO" id="GO:0005576">
    <property type="term" value="C:extracellular region"/>
    <property type="evidence" value="ECO:0007669"/>
    <property type="project" value="UniProtKB-SubCell"/>
</dbReference>
<dbReference type="InterPro" id="IPR050159">
    <property type="entry name" value="Kazal-type_SerProtInhib"/>
</dbReference>
<evidence type="ECO:0000256" key="3">
    <source>
        <dbReference type="ARBA" id="ARBA00022690"/>
    </source>
</evidence>
<evidence type="ECO:0000259" key="6">
    <source>
        <dbReference type="PROSITE" id="PS51465"/>
    </source>
</evidence>
<evidence type="ECO:0000256" key="5">
    <source>
        <dbReference type="ARBA" id="ARBA00023157"/>
    </source>
</evidence>
<dbReference type="CDD" id="cd00104">
    <property type="entry name" value="KAZAL_FS"/>
    <property type="match status" value="3"/>
</dbReference>
<keyword evidence="2" id="KW-0964">Secreted</keyword>
<dbReference type="SMART" id="SM00280">
    <property type="entry name" value="KAZAL"/>
    <property type="match status" value="3"/>
</dbReference>
<proteinExistence type="predicted"/>
<dbReference type="FunFam" id="3.30.60.30:FF:000037">
    <property type="entry name" value="Ovomucoid"/>
    <property type="match status" value="2"/>
</dbReference>
<dbReference type="KEGG" id="emc:129327589"/>
<dbReference type="PANTHER" id="PTHR47499:SF1">
    <property type="entry name" value="SERINE PROTEASE INHIBITOR KAZAL-TYPE 7"/>
    <property type="match status" value="1"/>
</dbReference>
<dbReference type="AlphaFoldDB" id="A0AA97J636"/>
<evidence type="ECO:0000313" key="8">
    <source>
        <dbReference type="RefSeq" id="XP_054832318.1"/>
    </source>
</evidence>
<evidence type="ECO:0000256" key="2">
    <source>
        <dbReference type="ARBA" id="ARBA00022525"/>
    </source>
</evidence>
<dbReference type="InterPro" id="IPR001239">
    <property type="entry name" value="Prot_inh_Kazal-m"/>
</dbReference>
<feature type="domain" description="Kazal-like" evidence="6">
    <location>
        <begin position="125"/>
        <end position="176"/>
    </location>
</feature>
<dbReference type="GO" id="GO:0004867">
    <property type="term" value="F:serine-type endopeptidase inhibitor activity"/>
    <property type="evidence" value="ECO:0007669"/>
    <property type="project" value="UniProtKB-KW"/>
</dbReference>
<keyword evidence="5" id="KW-1015">Disulfide bond</keyword>